<dbReference type="EMBL" id="JAWDJW010006432">
    <property type="protein sequence ID" value="KAK3064766.1"/>
    <property type="molecule type" value="Genomic_DNA"/>
</dbReference>
<dbReference type="Proteomes" id="UP001186974">
    <property type="component" value="Unassembled WGS sequence"/>
</dbReference>
<organism evidence="1 2">
    <name type="scientific">Coniosporium uncinatum</name>
    <dbReference type="NCBI Taxonomy" id="93489"/>
    <lineage>
        <taxon>Eukaryota</taxon>
        <taxon>Fungi</taxon>
        <taxon>Dikarya</taxon>
        <taxon>Ascomycota</taxon>
        <taxon>Pezizomycotina</taxon>
        <taxon>Dothideomycetes</taxon>
        <taxon>Dothideomycetes incertae sedis</taxon>
        <taxon>Coniosporium</taxon>
    </lineage>
</organism>
<evidence type="ECO:0000313" key="1">
    <source>
        <dbReference type="EMBL" id="KAK3064766.1"/>
    </source>
</evidence>
<gene>
    <name evidence="1" type="ORF">LTS18_004162</name>
</gene>
<name>A0ACC3DBR0_9PEZI</name>
<reference evidence="1" key="1">
    <citation type="submission" date="2024-09" db="EMBL/GenBank/DDBJ databases">
        <title>Black Yeasts Isolated from many extreme environments.</title>
        <authorList>
            <person name="Coleine C."/>
            <person name="Stajich J.E."/>
            <person name="Selbmann L."/>
        </authorList>
    </citation>
    <scope>NUCLEOTIDE SEQUENCE</scope>
    <source>
        <strain evidence="1">CCFEE 5737</strain>
    </source>
</reference>
<evidence type="ECO:0000313" key="2">
    <source>
        <dbReference type="Proteomes" id="UP001186974"/>
    </source>
</evidence>
<sequence>MHLIRAISGDSAGEAVEGAAEGRSLGELEAYWEAERARPETGTAPATLARLDENPMVTTNDHVPSSMEPYQHSQDVLFRAERSSSGIVHFERTVGFGPSISPALERGPGGGDEQKSGGKDEDV</sequence>
<comment type="caution">
    <text evidence="1">The sequence shown here is derived from an EMBL/GenBank/DDBJ whole genome shotgun (WGS) entry which is preliminary data.</text>
</comment>
<proteinExistence type="predicted"/>
<accession>A0ACC3DBR0</accession>
<protein>
    <submittedName>
        <fullName evidence="1">Uncharacterized protein</fullName>
    </submittedName>
</protein>
<keyword evidence="2" id="KW-1185">Reference proteome</keyword>